<evidence type="ECO:0000313" key="2">
    <source>
        <dbReference type="EMBL" id="TNN31828.1"/>
    </source>
</evidence>
<organism evidence="2 3">
    <name type="scientific">Liparis tanakae</name>
    <name type="common">Tanaka's snailfish</name>
    <dbReference type="NCBI Taxonomy" id="230148"/>
    <lineage>
        <taxon>Eukaryota</taxon>
        <taxon>Metazoa</taxon>
        <taxon>Chordata</taxon>
        <taxon>Craniata</taxon>
        <taxon>Vertebrata</taxon>
        <taxon>Euteleostomi</taxon>
        <taxon>Actinopterygii</taxon>
        <taxon>Neopterygii</taxon>
        <taxon>Teleostei</taxon>
        <taxon>Neoteleostei</taxon>
        <taxon>Acanthomorphata</taxon>
        <taxon>Eupercaria</taxon>
        <taxon>Perciformes</taxon>
        <taxon>Cottioidei</taxon>
        <taxon>Cottales</taxon>
        <taxon>Liparidae</taxon>
        <taxon>Liparis</taxon>
    </lineage>
</organism>
<dbReference type="AlphaFoldDB" id="A0A4Z2ESQ6"/>
<dbReference type="EMBL" id="SRLO01003121">
    <property type="protein sequence ID" value="TNN31828.1"/>
    <property type="molecule type" value="Genomic_DNA"/>
</dbReference>
<feature type="region of interest" description="Disordered" evidence="1">
    <location>
        <begin position="1"/>
        <end position="23"/>
    </location>
</feature>
<protein>
    <submittedName>
        <fullName evidence="2">Uncharacterized protein</fullName>
    </submittedName>
</protein>
<sequence length="86" mass="9285">MEIESYRVGSDLQPSPVGQSQQPETQHLFISAFGSSEGSAAFVRVSARQLFFVPAAVKPETDVSTCLRPPSFPSCCLLTLPVGERL</sequence>
<evidence type="ECO:0000256" key="1">
    <source>
        <dbReference type="SAM" id="MobiDB-lite"/>
    </source>
</evidence>
<name>A0A4Z2ESQ6_9TELE</name>
<feature type="compositionally biased region" description="Polar residues" evidence="1">
    <location>
        <begin position="12"/>
        <end position="23"/>
    </location>
</feature>
<comment type="caution">
    <text evidence="2">The sequence shown here is derived from an EMBL/GenBank/DDBJ whole genome shotgun (WGS) entry which is preliminary data.</text>
</comment>
<accession>A0A4Z2ESQ6</accession>
<proteinExistence type="predicted"/>
<evidence type="ECO:0000313" key="3">
    <source>
        <dbReference type="Proteomes" id="UP000314294"/>
    </source>
</evidence>
<gene>
    <name evidence="2" type="ORF">EYF80_058016</name>
</gene>
<dbReference type="Proteomes" id="UP000314294">
    <property type="component" value="Unassembled WGS sequence"/>
</dbReference>
<reference evidence="2 3" key="1">
    <citation type="submission" date="2019-03" db="EMBL/GenBank/DDBJ databases">
        <title>First draft genome of Liparis tanakae, snailfish: a comprehensive survey of snailfish specific genes.</title>
        <authorList>
            <person name="Kim W."/>
            <person name="Song I."/>
            <person name="Jeong J.-H."/>
            <person name="Kim D."/>
            <person name="Kim S."/>
            <person name="Ryu S."/>
            <person name="Song J.Y."/>
            <person name="Lee S.K."/>
        </authorList>
    </citation>
    <scope>NUCLEOTIDE SEQUENCE [LARGE SCALE GENOMIC DNA]</scope>
    <source>
        <tissue evidence="2">Muscle</tissue>
    </source>
</reference>
<keyword evidence="3" id="KW-1185">Reference proteome</keyword>